<dbReference type="PROSITE" id="PS50164">
    <property type="entry name" value="GIY_YIG"/>
    <property type="match status" value="1"/>
</dbReference>
<dbReference type="PANTHER" id="PTHR34477">
    <property type="entry name" value="UPF0213 PROTEIN YHBQ"/>
    <property type="match status" value="1"/>
</dbReference>
<organism evidence="3 4">
    <name type="scientific">Alicyclobacillus tolerans</name>
    <dbReference type="NCBI Taxonomy" id="90970"/>
    <lineage>
        <taxon>Bacteria</taxon>
        <taxon>Bacillati</taxon>
        <taxon>Bacillota</taxon>
        <taxon>Bacilli</taxon>
        <taxon>Bacillales</taxon>
        <taxon>Alicyclobacillaceae</taxon>
        <taxon>Alicyclobacillus</taxon>
    </lineage>
</organism>
<accession>A0A1M6SNL3</accession>
<dbReference type="CDD" id="cd10456">
    <property type="entry name" value="GIY-YIG_UPF0213"/>
    <property type="match status" value="1"/>
</dbReference>
<dbReference type="Pfam" id="PF01541">
    <property type="entry name" value="GIY-YIG"/>
    <property type="match status" value="1"/>
</dbReference>
<keyword evidence="3" id="KW-0255">Endonuclease</keyword>
<reference evidence="4" key="1">
    <citation type="submission" date="2016-11" db="EMBL/GenBank/DDBJ databases">
        <authorList>
            <person name="Varghese N."/>
            <person name="Submissions S."/>
        </authorList>
    </citation>
    <scope>NUCLEOTIDE SEQUENCE [LARGE SCALE GENOMIC DNA]</scope>
    <source>
        <strain evidence="4">USBA-503</strain>
    </source>
</reference>
<dbReference type="InterPro" id="IPR050190">
    <property type="entry name" value="UPF0213_domain"/>
</dbReference>
<dbReference type="STRING" id="1830138.SAMN05443507_11437"/>
<dbReference type="GO" id="GO:0004519">
    <property type="term" value="F:endonuclease activity"/>
    <property type="evidence" value="ECO:0007669"/>
    <property type="project" value="UniProtKB-KW"/>
</dbReference>
<proteinExistence type="inferred from homology"/>
<dbReference type="Proteomes" id="UP000184016">
    <property type="component" value="Unassembled WGS sequence"/>
</dbReference>
<evidence type="ECO:0000256" key="1">
    <source>
        <dbReference type="ARBA" id="ARBA00007435"/>
    </source>
</evidence>
<gene>
    <name evidence="3" type="ORF">SAMN05443507_11437</name>
</gene>
<keyword evidence="4" id="KW-1185">Reference proteome</keyword>
<dbReference type="SUPFAM" id="SSF82771">
    <property type="entry name" value="GIY-YIG endonuclease"/>
    <property type="match status" value="1"/>
</dbReference>
<dbReference type="Gene3D" id="3.40.1440.10">
    <property type="entry name" value="GIY-YIG endonuclease"/>
    <property type="match status" value="1"/>
</dbReference>
<dbReference type="EMBL" id="FRAF01000014">
    <property type="protein sequence ID" value="SHK46198.1"/>
    <property type="molecule type" value="Genomic_DNA"/>
</dbReference>
<dbReference type="InterPro" id="IPR035901">
    <property type="entry name" value="GIY-YIG_endonuc_sf"/>
</dbReference>
<dbReference type="AlphaFoldDB" id="A0A1M6SNL3"/>
<evidence type="ECO:0000313" key="3">
    <source>
        <dbReference type="EMBL" id="SHK46198.1"/>
    </source>
</evidence>
<keyword evidence="3" id="KW-0540">Nuclease</keyword>
<protein>
    <submittedName>
        <fullName evidence="3">Putative endonuclease</fullName>
    </submittedName>
</protein>
<name>A0A1M6SNL3_9BACL</name>
<comment type="similarity">
    <text evidence="1">Belongs to the UPF0213 family.</text>
</comment>
<evidence type="ECO:0000313" key="4">
    <source>
        <dbReference type="Proteomes" id="UP000184016"/>
    </source>
</evidence>
<dbReference type="InterPro" id="IPR000305">
    <property type="entry name" value="GIY-YIG_endonuc"/>
</dbReference>
<dbReference type="PANTHER" id="PTHR34477:SF1">
    <property type="entry name" value="UPF0213 PROTEIN YHBQ"/>
    <property type="match status" value="1"/>
</dbReference>
<evidence type="ECO:0000259" key="2">
    <source>
        <dbReference type="PROSITE" id="PS50164"/>
    </source>
</evidence>
<sequence>MYFVYMVKCNDGSYYTGVTTHLMQRVKAHNSSAKGAKYTRSRRPVHLVYSEPILHKSAALSREYALKRLSHAEKAAMAEAWLQYHKSLGEKAEDS</sequence>
<dbReference type="SMART" id="SM00465">
    <property type="entry name" value="GIYc"/>
    <property type="match status" value="1"/>
</dbReference>
<keyword evidence="3" id="KW-0378">Hydrolase</keyword>
<feature type="domain" description="GIY-YIG" evidence="2">
    <location>
        <begin position="1"/>
        <end position="76"/>
    </location>
</feature>